<dbReference type="AlphaFoldDB" id="A0A1H9LD39"/>
<evidence type="ECO:0000313" key="3">
    <source>
        <dbReference type="EMBL" id="SER09356.1"/>
    </source>
</evidence>
<dbReference type="SUPFAM" id="SSF55347">
    <property type="entry name" value="Glyceraldehyde-3-phosphate dehydrogenase-like, C-terminal domain"/>
    <property type="match status" value="1"/>
</dbReference>
<dbReference type="PANTHER" id="PTHR46278">
    <property type="entry name" value="DEHYDROGENASE, PUTATIVE-RELATED"/>
    <property type="match status" value="1"/>
</dbReference>
<reference evidence="4" key="1">
    <citation type="submission" date="2016-10" db="EMBL/GenBank/DDBJ databases">
        <authorList>
            <person name="Varghese N."/>
            <person name="Submissions S."/>
        </authorList>
    </citation>
    <scope>NUCLEOTIDE SEQUENCE [LARGE SCALE GENOMIC DNA]</scope>
    <source>
        <strain evidence="4">8N4</strain>
    </source>
</reference>
<dbReference type="InterPro" id="IPR036291">
    <property type="entry name" value="NAD(P)-bd_dom_sf"/>
</dbReference>
<dbReference type="RefSeq" id="WP_092677503.1">
    <property type="nucleotide sequence ID" value="NZ_FOGC01000011.1"/>
</dbReference>
<dbReference type="PIRSF" id="PIRSF000148">
    <property type="entry name" value="ASA_dh"/>
    <property type="match status" value="1"/>
</dbReference>
<dbReference type="Gene3D" id="3.30.360.10">
    <property type="entry name" value="Dihydrodipicolinate Reductase, domain 2"/>
    <property type="match status" value="1"/>
</dbReference>
<dbReference type="EMBL" id="FOGC01000011">
    <property type="protein sequence ID" value="SER09356.1"/>
    <property type="molecule type" value="Genomic_DNA"/>
</dbReference>
<dbReference type="SUPFAM" id="SSF51735">
    <property type="entry name" value="NAD(P)-binding Rossmann-fold domains"/>
    <property type="match status" value="1"/>
</dbReference>
<dbReference type="InterPro" id="IPR012280">
    <property type="entry name" value="Semialdhyde_DH_dimer_dom"/>
</dbReference>
<organism evidence="3 4">
    <name type="scientific">Rosenbergiella nectarea</name>
    <dbReference type="NCBI Taxonomy" id="988801"/>
    <lineage>
        <taxon>Bacteria</taxon>
        <taxon>Pseudomonadati</taxon>
        <taxon>Pseudomonadota</taxon>
        <taxon>Gammaproteobacteria</taxon>
        <taxon>Enterobacterales</taxon>
        <taxon>Erwiniaceae</taxon>
        <taxon>Rosenbergiella</taxon>
    </lineage>
</organism>
<dbReference type="PANTHER" id="PTHR46278:SF2">
    <property type="entry name" value="ASPARTATE-SEMIALDEHYDE DEHYDROGENASE"/>
    <property type="match status" value="1"/>
</dbReference>
<name>A0A1H9LD39_9GAMM</name>
<dbReference type="OrthoDB" id="9805684at2"/>
<proteinExistence type="inferred from homology"/>
<dbReference type="GO" id="GO:0051287">
    <property type="term" value="F:NAD binding"/>
    <property type="evidence" value="ECO:0007669"/>
    <property type="project" value="InterPro"/>
</dbReference>
<dbReference type="SMART" id="SM00859">
    <property type="entry name" value="Semialdhyde_dh"/>
    <property type="match status" value="1"/>
</dbReference>
<dbReference type="Pfam" id="PF02774">
    <property type="entry name" value="Semialdhyde_dhC"/>
    <property type="match status" value="1"/>
</dbReference>
<gene>
    <name evidence="3" type="ORF">SAMN05216522_11156</name>
</gene>
<dbReference type="Proteomes" id="UP000242515">
    <property type="component" value="Unassembled WGS sequence"/>
</dbReference>
<dbReference type="NCBIfam" id="NF011456">
    <property type="entry name" value="PRK14874.1"/>
    <property type="match status" value="1"/>
</dbReference>
<dbReference type="Gene3D" id="3.40.50.720">
    <property type="entry name" value="NAD(P)-binding Rossmann-like Domain"/>
    <property type="match status" value="1"/>
</dbReference>
<evidence type="ECO:0000259" key="2">
    <source>
        <dbReference type="SMART" id="SM00859"/>
    </source>
</evidence>
<sequence length="335" mass="35732">MSQGWNIAILGATGAVGRALIECLEQRQFAVGDVTLLASEEGAGESIRFAGKNYLVQAARNHDWSDSQLAFFVAGQQASADYADLAAEAGCIVIDSSGLFALAHDVPLAVVGVNDSTLADYRNRNIIAVADSQVSQLMNAIAPLNEAASVQSIQLTELLSVSAQGKAAVDALAGESARLLNGIPPESYHFGRQLAFNMMPLAIDDQGSVAAERRVVDQVRKILQDESFSLSVTSLQAPVFYGNAQSVRVITARPLDVDEAQQVLTGQADLAVSEEHDFPTPVSEGTGQDQLYIGAIRQDYGQPEGLQFWSVADNVRYGGALMAVKTAERLIEDYL</sequence>
<dbReference type="GO" id="GO:0008652">
    <property type="term" value="P:amino acid biosynthetic process"/>
    <property type="evidence" value="ECO:0007669"/>
    <property type="project" value="InterPro"/>
</dbReference>
<comment type="similarity">
    <text evidence="1">Belongs to the aspartate-semialdehyde dehydrogenase family.</text>
</comment>
<dbReference type="CDD" id="cd18129">
    <property type="entry name" value="ASADH_C_USG1_like"/>
    <property type="match status" value="1"/>
</dbReference>
<accession>A0A1H9LD39</accession>
<dbReference type="Pfam" id="PF01118">
    <property type="entry name" value="Semialdhyde_dh"/>
    <property type="match status" value="1"/>
</dbReference>
<protein>
    <submittedName>
        <fullName evidence="3">Aspartate-semialdehyde dehydrogenase</fullName>
    </submittedName>
</protein>
<dbReference type="STRING" id="988801.SAMN05216522_11156"/>
<dbReference type="GO" id="GO:0016620">
    <property type="term" value="F:oxidoreductase activity, acting on the aldehyde or oxo group of donors, NAD or NADP as acceptor"/>
    <property type="evidence" value="ECO:0007669"/>
    <property type="project" value="InterPro"/>
</dbReference>
<evidence type="ECO:0000313" key="4">
    <source>
        <dbReference type="Proteomes" id="UP000242515"/>
    </source>
</evidence>
<evidence type="ECO:0000256" key="1">
    <source>
        <dbReference type="ARBA" id="ARBA00010584"/>
    </source>
</evidence>
<dbReference type="InterPro" id="IPR000534">
    <property type="entry name" value="Semialdehyde_DH_NAD-bd"/>
</dbReference>
<dbReference type="GO" id="GO:0046983">
    <property type="term" value="F:protein dimerization activity"/>
    <property type="evidence" value="ECO:0007669"/>
    <property type="project" value="InterPro"/>
</dbReference>
<keyword evidence="4" id="KW-1185">Reference proteome</keyword>
<dbReference type="NCBIfam" id="NF004224">
    <property type="entry name" value="PRK05671.1"/>
    <property type="match status" value="1"/>
</dbReference>
<dbReference type="CDD" id="cd17894">
    <property type="entry name" value="ASADH_USG1_N"/>
    <property type="match status" value="1"/>
</dbReference>
<feature type="domain" description="Semialdehyde dehydrogenase NAD-binding" evidence="2">
    <location>
        <begin position="6"/>
        <end position="121"/>
    </location>
</feature>
<dbReference type="NCBIfam" id="NF005957">
    <property type="entry name" value="PRK08040.1"/>
    <property type="match status" value="1"/>
</dbReference>